<keyword evidence="4" id="KW-1185">Reference proteome</keyword>
<keyword evidence="1" id="KW-1133">Transmembrane helix</keyword>
<dbReference type="CDD" id="cd02947">
    <property type="entry name" value="TRX_family"/>
    <property type="match status" value="1"/>
</dbReference>
<dbReference type="AlphaFoldDB" id="A0A242K9W5"/>
<evidence type="ECO:0000313" key="3">
    <source>
        <dbReference type="EMBL" id="WYJ90949.1"/>
    </source>
</evidence>
<dbReference type="InterPro" id="IPR046698">
    <property type="entry name" value="PedC-like"/>
</dbReference>
<dbReference type="EMBL" id="CP147247">
    <property type="protein sequence ID" value="WYJ90949.1"/>
    <property type="molecule type" value="Genomic_DNA"/>
</dbReference>
<gene>
    <name evidence="2" type="ORF">A5888_001478</name>
    <name evidence="3" type="ORF">A5888_002717</name>
</gene>
<name>A0A242K9W5_9ENTE</name>
<protein>
    <submittedName>
        <fullName evidence="2">Uncharacterized protein</fullName>
    </submittedName>
</protein>
<keyword evidence="1" id="KW-0472">Membrane</keyword>
<sequence>MKKLIKIIVPLALIGVGIVFMGFNQKSDYTENKIEAKKLEEMKAENETVFVVVGNRSCSSCQEYKPIMEEAIGKTNATVYYMDTDNSKNSGFLKENNVTVTPTILMIKDGELKRLEGSRKLEETEEILLGRADF</sequence>
<evidence type="ECO:0000256" key="1">
    <source>
        <dbReference type="SAM" id="Phobius"/>
    </source>
</evidence>
<dbReference type="SUPFAM" id="SSF52833">
    <property type="entry name" value="Thioredoxin-like"/>
    <property type="match status" value="1"/>
</dbReference>
<reference evidence="2" key="1">
    <citation type="submission" date="2017-05" db="EMBL/GenBank/DDBJ databases">
        <title>The Genome Sequence of Enterococcus sp. 9E7_DIV0242.</title>
        <authorList>
            <consortium name="The Broad Institute Genomics Platform"/>
            <consortium name="The Broad Institute Genomic Center for Infectious Diseases"/>
            <person name="Earl A."/>
            <person name="Manson A."/>
            <person name="Schwartman J."/>
            <person name="Gilmore M."/>
            <person name="Abouelleil A."/>
            <person name="Cao P."/>
            <person name="Chapman S."/>
            <person name="Cusick C."/>
            <person name="Shea T."/>
            <person name="Young S."/>
            <person name="Neafsey D."/>
            <person name="Nusbaum C."/>
            <person name="Birren B."/>
        </authorList>
    </citation>
    <scope>NUCLEOTIDE SEQUENCE [LARGE SCALE GENOMIC DNA]</scope>
    <source>
        <strain evidence="2">9E7_DIV0242</strain>
    </source>
</reference>
<reference evidence="3" key="2">
    <citation type="submission" date="2017-05" db="EMBL/GenBank/DDBJ databases">
        <authorList>
            <consortium name="The Broad Institute Genomics Platform"/>
            <consortium name="The Broad Institute Genomic Center for Infectious Diseases"/>
            <person name="Earl A."/>
            <person name="Manson A."/>
            <person name="Schwartman J."/>
            <person name="Gilmore M."/>
            <person name="Abouelleil A."/>
            <person name="Cao P."/>
            <person name="Chapman S."/>
            <person name="Cusick C."/>
            <person name="Shea T."/>
            <person name="Young S."/>
            <person name="Neafsey D."/>
            <person name="Nusbaum C."/>
            <person name="Birren B."/>
        </authorList>
    </citation>
    <scope>NUCLEOTIDE SEQUENCE</scope>
    <source>
        <strain evidence="3">9E7_DIV0242</strain>
    </source>
</reference>
<dbReference type="Gene3D" id="3.40.30.10">
    <property type="entry name" value="Glutaredoxin"/>
    <property type="match status" value="1"/>
</dbReference>
<dbReference type="InterPro" id="IPR036249">
    <property type="entry name" value="Thioredoxin-like_sf"/>
</dbReference>
<dbReference type="RefSeq" id="WP_170924734.1">
    <property type="nucleotide sequence ID" value="NZ_CP147247.1"/>
</dbReference>
<proteinExistence type="predicted"/>
<feature type="transmembrane region" description="Helical" evidence="1">
    <location>
        <begin position="7"/>
        <end position="23"/>
    </location>
</feature>
<dbReference type="EMBL" id="NGMM01000002">
    <property type="protein sequence ID" value="OTP17340.1"/>
    <property type="molecule type" value="Genomic_DNA"/>
</dbReference>
<accession>A0A242K9W5</accession>
<evidence type="ECO:0000313" key="2">
    <source>
        <dbReference type="EMBL" id="OTP17340.1"/>
    </source>
</evidence>
<organism evidence="2">
    <name type="scientific">Candidatus Enterococcus clewellii</name>
    <dbReference type="NCBI Taxonomy" id="1834193"/>
    <lineage>
        <taxon>Bacteria</taxon>
        <taxon>Bacillati</taxon>
        <taxon>Bacillota</taxon>
        <taxon>Bacilli</taxon>
        <taxon>Lactobacillales</taxon>
        <taxon>Enterococcaceae</taxon>
        <taxon>Enterococcus</taxon>
    </lineage>
</organism>
<keyword evidence="1" id="KW-0812">Transmembrane</keyword>
<dbReference type="Proteomes" id="UP000195141">
    <property type="component" value="Chromosome"/>
</dbReference>
<evidence type="ECO:0000313" key="4">
    <source>
        <dbReference type="Proteomes" id="UP000195141"/>
    </source>
</evidence>
<dbReference type="Pfam" id="PF20207">
    <property type="entry name" value="DUF6568"/>
    <property type="match status" value="1"/>
</dbReference>
<reference evidence="3" key="3">
    <citation type="submission" date="2024-03" db="EMBL/GenBank/DDBJ databases">
        <title>The Genome Sequence of Enterococcus sp. DIV0242b.</title>
        <authorList>
            <consortium name="The Broad Institute Genomics Platform"/>
            <consortium name="The Broad Institute Microbial Omics Core"/>
            <consortium name="The Broad Institute Genomic Center for Infectious Diseases"/>
            <person name="Earl A."/>
            <person name="Manson A."/>
            <person name="Gilmore M."/>
            <person name="Schwartman J."/>
            <person name="Shea T."/>
            <person name="Abouelleil A."/>
            <person name="Cao P."/>
            <person name="Chapman S."/>
            <person name="Cusick C."/>
            <person name="Young S."/>
            <person name="Neafsey D."/>
            <person name="Nusbaum C."/>
            <person name="Birren B."/>
        </authorList>
    </citation>
    <scope>NUCLEOTIDE SEQUENCE</scope>
    <source>
        <strain evidence="3">9E7_DIV0242</strain>
    </source>
</reference>